<dbReference type="PROSITE" id="PS51900">
    <property type="entry name" value="CB"/>
    <property type="match status" value="1"/>
</dbReference>
<dbReference type="GO" id="GO:0015074">
    <property type="term" value="P:DNA integration"/>
    <property type="evidence" value="ECO:0007669"/>
    <property type="project" value="InterPro"/>
</dbReference>
<evidence type="ECO:0000259" key="5">
    <source>
        <dbReference type="PROSITE" id="PS51898"/>
    </source>
</evidence>
<gene>
    <name evidence="7" type="ORF">P1A27_04770</name>
</gene>
<dbReference type="Gene3D" id="1.10.443.10">
    <property type="entry name" value="Intergrase catalytic core"/>
    <property type="match status" value="1"/>
</dbReference>
<dbReference type="PROSITE" id="PS51898">
    <property type="entry name" value="TYR_RECOMBINASE"/>
    <property type="match status" value="1"/>
</dbReference>
<dbReference type="Pfam" id="PF14657">
    <property type="entry name" value="Arm-DNA-bind_4"/>
    <property type="match status" value="1"/>
</dbReference>
<reference evidence="7" key="2">
    <citation type="submission" date="2023-03" db="EMBL/GenBank/DDBJ databases">
        <authorList>
            <person name="Vazquez L."/>
            <person name="Rodriguez J."/>
            <person name="Mayo B."/>
            <person name="Florez A.B."/>
        </authorList>
    </citation>
    <scope>NUCLEOTIDE SEQUENCE</scope>
    <source>
        <strain evidence="7">5A3I</strain>
    </source>
</reference>
<dbReference type="InterPro" id="IPR028259">
    <property type="entry name" value="AP2-like_int_N"/>
</dbReference>
<evidence type="ECO:0000256" key="3">
    <source>
        <dbReference type="ARBA" id="ARBA00023172"/>
    </source>
</evidence>
<proteinExistence type="inferred from homology"/>
<feature type="domain" description="Core-binding (CB)" evidence="6">
    <location>
        <begin position="59"/>
        <end position="141"/>
    </location>
</feature>
<dbReference type="RefSeq" id="WP_285323129.1">
    <property type="nucleotide sequence ID" value="NZ_JARGCK010000002.1"/>
</dbReference>
<evidence type="ECO:0000313" key="7">
    <source>
        <dbReference type="EMBL" id="MDK9865282.1"/>
    </source>
</evidence>
<feature type="domain" description="Tyr recombinase" evidence="5">
    <location>
        <begin position="165"/>
        <end position="364"/>
    </location>
</feature>
<dbReference type="CDD" id="cd01189">
    <property type="entry name" value="INT_ICEBs1_C_like"/>
    <property type="match status" value="1"/>
</dbReference>
<evidence type="ECO:0000256" key="2">
    <source>
        <dbReference type="ARBA" id="ARBA00023125"/>
    </source>
</evidence>
<evidence type="ECO:0000256" key="1">
    <source>
        <dbReference type="ARBA" id="ARBA00008857"/>
    </source>
</evidence>
<dbReference type="InterPro" id="IPR010998">
    <property type="entry name" value="Integrase_recombinase_N"/>
</dbReference>
<dbReference type="PANTHER" id="PTHR30349">
    <property type="entry name" value="PHAGE INTEGRASE-RELATED"/>
    <property type="match status" value="1"/>
</dbReference>
<evidence type="ECO:0000256" key="4">
    <source>
        <dbReference type="PROSITE-ProRule" id="PRU01248"/>
    </source>
</evidence>
<keyword evidence="3" id="KW-0233">DNA recombination</keyword>
<comment type="similarity">
    <text evidence="1">Belongs to the 'phage' integrase family.</text>
</comment>
<dbReference type="Proteomes" id="UP001174037">
    <property type="component" value="Unassembled WGS sequence"/>
</dbReference>
<keyword evidence="2 4" id="KW-0238">DNA-binding</keyword>
<evidence type="ECO:0000259" key="6">
    <source>
        <dbReference type="PROSITE" id="PS51900"/>
    </source>
</evidence>
<protein>
    <submittedName>
        <fullName evidence="7">Tyrosine-type recombinase/integrase</fullName>
    </submittedName>
</protein>
<sequence length="376" mass="44515">MAQIEKRGSKWRCRVFYHNEKGDRKSISKSGFRTKSEAKRAAVELENSLNTGMQVQKDYLLDDWMEYYLKTWRNDKLSQSTIEIEKFSKMRVIKFYGNIPIKSITSSLHQEFINDLIEKGYSKSTIKKSHSFLNRALQQAVYDRILHFNPCDNVELKHRDLKQPEKAQYIPKDKIKPFLAAVKKRDVYQYYMFRFMVETGIRVGEANALFWSDYDKKNRTISITKSYDQKNDRWNPTKNKEDRIIYITDDLAKELTKLKYLQNANRIVNEDIYNDSHDFIFCNSFGDPIPRSTTHNTMKHVTENILGLEKGLSIHKLRHTHATLLLESDVPMKVIQERLGHKTMSVTEQVYSHVTENMNHKAKEDFEKFIQEKEIF</sequence>
<dbReference type="GO" id="GO:0006310">
    <property type="term" value="P:DNA recombination"/>
    <property type="evidence" value="ECO:0007669"/>
    <property type="project" value="UniProtKB-KW"/>
</dbReference>
<dbReference type="AlphaFoldDB" id="A0AAW7AGM9"/>
<dbReference type="EMBL" id="JARGCK010000002">
    <property type="protein sequence ID" value="MDK9865282.1"/>
    <property type="molecule type" value="Genomic_DNA"/>
</dbReference>
<dbReference type="Pfam" id="PF00589">
    <property type="entry name" value="Phage_integrase"/>
    <property type="match status" value="1"/>
</dbReference>
<dbReference type="Pfam" id="PF13102">
    <property type="entry name" value="Phage_int_SAM_5"/>
    <property type="match status" value="1"/>
</dbReference>
<name>A0AAW7AGM9_9STAP</name>
<dbReference type="InterPro" id="IPR044068">
    <property type="entry name" value="CB"/>
</dbReference>
<dbReference type="Gene3D" id="1.10.150.130">
    <property type="match status" value="1"/>
</dbReference>
<accession>A0AAW7AGM9</accession>
<dbReference type="SUPFAM" id="SSF56349">
    <property type="entry name" value="DNA breaking-rejoining enzymes"/>
    <property type="match status" value="1"/>
</dbReference>
<dbReference type="PANTHER" id="PTHR30349:SF64">
    <property type="entry name" value="PROPHAGE INTEGRASE INTD-RELATED"/>
    <property type="match status" value="1"/>
</dbReference>
<dbReference type="InterPro" id="IPR013762">
    <property type="entry name" value="Integrase-like_cat_sf"/>
</dbReference>
<dbReference type="InterPro" id="IPR011010">
    <property type="entry name" value="DNA_brk_join_enz"/>
</dbReference>
<dbReference type="InterPro" id="IPR002104">
    <property type="entry name" value="Integrase_catalytic"/>
</dbReference>
<dbReference type="InterPro" id="IPR050090">
    <property type="entry name" value="Tyrosine_recombinase_XerCD"/>
</dbReference>
<dbReference type="GO" id="GO:0003677">
    <property type="term" value="F:DNA binding"/>
    <property type="evidence" value="ECO:0007669"/>
    <property type="project" value="UniProtKB-UniRule"/>
</dbReference>
<dbReference type="InterPro" id="IPR025269">
    <property type="entry name" value="SAM-like_dom"/>
</dbReference>
<comment type="caution">
    <text evidence="7">The sequence shown here is derived from an EMBL/GenBank/DDBJ whole genome shotgun (WGS) entry which is preliminary data.</text>
</comment>
<evidence type="ECO:0000313" key="8">
    <source>
        <dbReference type="Proteomes" id="UP001174037"/>
    </source>
</evidence>
<organism evidence="7 8">
    <name type="scientific">Staphylococcus equorum</name>
    <dbReference type="NCBI Taxonomy" id="246432"/>
    <lineage>
        <taxon>Bacteria</taxon>
        <taxon>Bacillati</taxon>
        <taxon>Bacillota</taxon>
        <taxon>Bacilli</taxon>
        <taxon>Bacillales</taxon>
        <taxon>Staphylococcaceae</taxon>
        <taxon>Staphylococcus</taxon>
    </lineage>
</organism>
<reference evidence="7" key="1">
    <citation type="journal article" date="2023" name="Int. J. Mol. Sci.">
        <title>Antibiotic Resistance/Susceptibility Profiles of Staphylococcus equorum Strains from Cheese, and Genome Analysis for Antibiotic Resistance Genes.</title>
        <authorList>
            <person name="Vazquez L."/>
            <person name="Srednik M.E."/>
            <person name="Rodriguez J."/>
            <person name="Florez A.B."/>
            <person name="Mayo B."/>
        </authorList>
    </citation>
    <scope>NUCLEOTIDE SEQUENCE</scope>
    <source>
        <strain evidence="7">5A3I</strain>
    </source>
</reference>